<keyword evidence="4" id="KW-1185">Reference proteome</keyword>
<gene>
    <name evidence="3" type="ORF">QWT69_03415</name>
</gene>
<sequence>MKKLLPISSTLFAAALLLGACNSTANNDKVIDTNRTEDSGTANETDTGTDTNTSNGTDTSTGSETSGDQAAMMKKMAELDYTEFEIEVDYAEDKEYEASIEVDNGQLESKLEDELNNREVKGQEAFDEIYPRLKNFTFTKDMPKEEAIRNALEAFDLPDDYVKFEMEVTFNDNTKISIEDRK</sequence>
<organism evidence="3 4">
    <name type="scientific">Sporosarcina oncorhynchi</name>
    <dbReference type="NCBI Taxonomy" id="3056444"/>
    <lineage>
        <taxon>Bacteria</taxon>
        <taxon>Bacillati</taxon>
        <taxon>Bacillota</taxon>
        <taxon>Bacilli</taxon>
        <taxon>Bacillales</taxon>
        <taxon>Caryophanaceae</taxon>
        <taxon>Sporosarcina</taxon>
    </lineage>
</organism>
<evidence type="ECO:0000313" key="3">
    <source>
        <dbReference type="EMBL" id="WOV88188.1"/>
    </source>
</evidence>
<name>A0ABZ0L7Y3_9BACL</name>
<dbReference type="PROSITE" id="PS51257">
    <property type="entry name" value="PROKAR_LIPOPROTEIN"/>
    <property type="match status" value="1"/>
</dbReference>
<evidence type="ECO:0000256" key="1">
    <source>
        <dbReference type="SAM" id="MobiDB-lite"/>
    </source>
</evidence>
<accession>A0ABZ0L7Y3</accession>
<keyword evidence="2" id="KW-0732">Signal</keyword>
<proteinExistence type="predicted"/>
<feature type="chain" id="PRO_5046055979" evidence="2">
    <location>
        <begin position="26"/>
        <end position="182"/>
    </location>
</feature>
<reference evidence="3 4" key="1">
    <citation type="submission" date="2023-06" db="EMBL/GenBank/DDBJ databases">
        <title>Sporosarcina sp. nov., isolated from Korean tranditional fermented seafood 'Jeotgal'.</title>
        <authorList>
            <person name="Yang A.I."/>
            <person name="Shin N.-R."/>
        </authorList>
    </citation>
    <scope>NUCLEOTIDE SEQUENCE [LARGE SCALE GENOMIC DNA]</scope>
    <source>
        <strain evidence="3 4">T2O-4</strain>
    </source>
</reference>
<feature type="compositionally biased region" description="Basic and acidic residues" evidence="1">
    <location>
        <begin position="29"/>
        <end position="38"/>
    </location>
</feature>
<dbReference type="Pfam" id="PF14039">
    <property type="entry name" value="YusW"/>
    <property type="match status" value="1"/>
</dbReference>
<feature type="compositionally biased region" description="Low complexity" evidence="1">
    <location>
        <begin position="43"/>
        <end position="68"/>
    </location>
</feature>
<evidence type="ECO:0000256" key="2">
    <source>
        <dbReference type="SAM" id="SignalP"/>
    </source>
</evidence>
<dbReference type="EMBL" id="CP129118">
    <property type="protein sequence ID" value="WOV88188.1"/>
    <property type="molecule type" value="Genomic_DNA"/>
</dbReference>
<dbReference type="InterPro" id="IPR025623">
    <property type="entry name" value="YusW"/>
</dbReference>
<dbReference type="Proteomes" id="UP001303902">
    <property type="component" value="Chromosome"/>
</dbReference>
<dbReference type="RefSeq" id="WP_317968982.1">
    <property type="nucleotide sequence ID" value="NZ_CP129118.1"/>
</dbReference>
<evidence type="ECO:0000313" key="4">
    <source>
        <dbReference type="Proteomes" id="UP001303902"/>
    </source>
</evidence>
<protein>
    <submittedName>
        <fullName evidence="3">YusW family protein</fullName>
    </submittedName>
</protein>
<feature type="region of interest" description="Disordered" evidence="1">
    <location>
        <begin position="26"/>
        <end position="69"/>
    </location>
</feature>
<feature type="signal peptide" evidence="2">
    <location>
        <begin position="1"/>
        <end position="25"/>
    </location>
</feature>